<keyword evidence="3" id="KW-0067">ATP-binding</keyword>
<dbReference type="PANTHER" id="PTHR42855">
    <property type="entry name" value="ABC TRANSPORTER ATP-BINDING SUBUNIT"/>
    <property type="match status" value="1"/>
</dbReference>
<evidence type="ECO:0000256" key="6">
    <source>
        <dbReference type="SAM" id="MobiDB-lite"/>
    </source>
</evidence>
<dbReference type="InterPro" id="IPR051309">
    <property type="entry name" value="ABCF_ATPase"/>
</dbReference>
<reference evidence="8 9" key="1">
    <citation type="submission" date="2015-09" db="EMBL/GenBank/DDBJ databases">
        <title>Sorangium comparison.</title>
        <authorList>
            <person name="Zaburannyi N."/>
            <person name="Bunk B."/>
            <person name="Overmann J."/>
            <person name="Mueller R."/>
        </authorList>
    </citation>
    <scope>NUCLEOTIDE SEQUENCE [LARGE SCALE GENOMIC DNA]</scope>
    <source>
        <strain evidence="8 9">So ce836</strain>
    </source>
</reference>
<dbReference type="PROSITE" id="PS00211">
    <property type="entry name" value="ABC_TRANSPORTER_1"/>
    <property type="match status" value="1"/>
</dbReference>
<dbReference type="InterPro" id="IPR032781">
    <property type="entry name" value="ABC_tran_Xtn"/>
</dbReference>
<dbReference type="GO" id="GO:0003676">
    <property type="term" value="F:nucleic acid binding"/>
    <property type="evidence" value="ECO:0007669"/>
    <property type="project" value="UniProtKB-ARBA"/>
</dbReference>
<dbReference type="Proteomes" id="UP000295497">
    <property type="component" value="Chromosome"/>
</dbReference>
<dbReference type="InterPro" id="IPR003593">
    <property type="entry name" value="AAA+_ATPase"/>
</dbReference>
<dbReference type="EMBL" id="CP012672">
    <property type="protein sequence ID" value="AUX35888.1"/>
    <property type="molecule type" value="Genomic_DNA"/>
</dbReference>
<evidence type="ECO:0000256" key="3">
    <source>
        <dbReference type="ARBA" id="ARBA00022840"/>
    </source>
</evidence>
<dbReference type="PANTHER" id="PTHR42855:SF2">
    <property type="entry name" value="DRUG RESISTANCE ABC TRANSPORTER,ATP-BINDING PROTEIN"/>
    <property type="match status" value="1"/>
</dbReference>
<evidence type="ECO:0000256" key="4">
    <source>
        <dbReference type="ARBA" id="ARBA00049360"/>
    </source>
</evidence>
<evidence type="ECO:0000259" key="7">
    <source>
        <dbReference type="PROSITE" id="PS50893"/>
    </source>
</evidence>
<dbReference type="SMART" id="SM00382">
    <property type="entry name" value="AAA"/>
    <property type="match status" value="2"/>
</dbReference>
<feature type="compositionally biased region" description="Basic and acidic residues" evidence="6">
    <location>
        <begin position="616"/>
        <end position="632"/>
    </location>
</feature>
<sequence length="709" mass="76550">MTVLQVADLSFGYGADKLFQGITFSLEQGQRAALVAPNGAGKSTLLRLVARELTPDTGSVVIRKGIRVAYFRQSHELHAEGTVLDAFLSGFSEVLELRHALTAAQHAAASGSEADLARLSDLTDRYHIAGGDDLERRVEIIAAHLGFTPADMDRPVASLSGGERGRLQLGVVLAIEPDLLLLDEPTNHLDIETITWLEKHLAGLAGALLCVSHDRAFLDAVCPNTMELGHRSFRAYPLKYSDYAVAREEDLARERELAERQEAFVAKTEDFIRRNIAGQKTKQAQSRRKMLEKLETIDRPEDIWAVAEKVRFRFAPAPRSGDIVLDARGLGAGRGGRTLFSGVDLLLRRGDRVGIVGPNGTGKSTLLKLLAGAGAPDDAGEVRRGTNLCQGYFDQHLGSLDPSKTAVEEIRSVRADMNVDATRQYLSRFRFYGDDALRKVQGFSGGERSRLALAKLLLEPRNLLFLDEPTNHLDIPAAEILEEALTGFEGTVVLVSHDRRFLEQVTTRIVAVREGHVDVYPGGFRDYRDNLEKLAAEAAAREADERDAGRGPAGGGRGAQRAAGAPAPQRAAGAPAPRDEAARGAAADRGAKPGRAVRRSGATMPPPDEAGAGDAAARKRAFETDKAAARAVERKRKRVKELEAEIAAGEAKLAEMREELKKDPGGDWAKLAEKAREEQALAKRVDAAMTEWMALSEELGASATAGGGA</sequence>
<dbReference type="Gene3D" id="3.40.50.300">
    <property type="entry name" value="P-loop containing nucleotide triphosphate hydrolases"/>
    <property type="match status" value="2"/>
</dbReference>
<comment type="catalytic activity">
    <reaction evidence="4">
        <text>ATP + H2O = ADP + phosphate + H(+)</text>
        <dbReference type="Rhea" id="RHEA:13065"/>
        <dbReference type="ChEBI" id="CHEBI:15377"/>
        <dbReference type="ChEBI" id="CHEBI:15378"/>
        <dbReference type="ChEBI" id="CHEBI:30616"/>
        <dbReference type="ChEBI" id="CHEBI:43474"/>
        <dbReference type="ChEBI" id="CHEBI:456216"/>
    </reaction>
</comment>
<dbReference type="GO" id="GO:0005524">
    <property type="term" value="F:ATP binding"/>
    <property type="evidence" value="ECO:0007669"/>
    <property type="project" value="UniProtKB-KW"/>
</dbReference>
<dbReference type="AlphaFoldDB" id="A0A4P2QZY5"/>
<dbReference type="PROSITE" id="PS50893">
    <property type="entry name" value="ABC_TRANSPORTER_2"/>
    <property type="match status" value="2"/>
</dbReference>
<evidence type="ECO:0000256" key="5">
    <source>
        <dbReference type="ARBA" id="ARBA00061478"/>
    </source>
</evidence>
<dbReference type="FunFam" id="3.40.50.300:FF:000309">
    <property type="entry name" value="ABC transporter ATP-binding protein"/>
    <property type="match status" value="1"/>
</dbReference>
<evidence type="ECO:0000313" key="8">
    <source>
        <dbReference type="EMBL" id="AUX35888.1"/>
    </source>
</evidence>
<accession>A0A4P2QZY5</accession>
<proteinExistence type="inferred from homology"/>
<dbReference type="CDD" id="cd03221">
    <property type="entry name" value="ABCF_EF-3"/>
    <property type="match status" value="2"/>
</dbReference>
<feature type="domain" description="ABC transporter" evidence="7">
    <location>
        <begin position="4"/>
        <end position="265"/>
    </location>
</feature>
<keyword evidence="2" id="KW-0547">Nucleotide-binding</keyword>
<evidence type="ECO:0000256" key="2">
    <source>
        <dbReference type="ARBA" id="ARBA00022741"/>
    </source>
</evidence>
<feature type="compositionally biased region" description="Low complexity" evidence="6">
    <location>
        <begin position="559"/>
        <end position="576"/>
    </location>
</feature>
<gene>
    <name evidence="8" type="ORF">SOCE836_080900</name>
</gene>
<dbReference type="Pfam" id="PF00005">
    <property type="entry name" value="ABC_tran"/>
    <property type="match status" value="2"/>
</dbReference>
<keyword evidence="1" id="KW-0677">Repeat</keyword>
<organism evidence="8 9">
    <name type="scientific">Sorangium cellulosum</name>
    <name type="common">Polyangium cellulosum</name>
    <dbReference type="NCBI Taxonomy" id="56"/>
    <lineage>
        <taxon>Bacteria</taxon>
        <taxon>Pseudomonadati</taxon>
        <taxon>Myxococcota</taxon>
        <taxon>Polyangia</taxon>
        <taxon>Polyangiales</taxon>
        <taxon>Polyangiaceae</taxon>
        <taxon>Sorangium</taxon>
    </lineage>
</organism>
<evidence type="ECO:0000313" key="9">
    <source>
        <dbReference type="Proteomes" id="UP000295497"/>
    </source>
</evidence>
<dbReference type="InterPro" id="IPR003439">
    <property type="entry name" value="ABC_transporter-like_ATP-bd"/>
</dbReference>
<dbReference type="InterPro" id="IPR027417">
    <property type="entry name" value="P-loop_NTPase"/>
</dbReference>
<dbReference type="InterPro" id="IPR017871">
    <property type="entry name" value="ABC_transporter-like_CS"/>
</dbReference>
<evidence type="ECO:0000256" key="1">
    <source>
        <dbReference type="ARBA" id="ARBA00022737"/>
    </source>
</evidence>
<name>A0A4P2QZY5_SORCE</name>
<comment type="similarity">
    <text evidence="5">Belongs to the ABC transporter superfamily. ABCF family. Uup subfamily.</text>
</comment>
<feature type="compositionally biased region" description="Basic and acidic residues" evidence="6">
    <location>
        <begin position="538"/>
        <end position="549"/>
    </location>
</feature>
<feature type="domain" description="ABC transporter" evidence="7">
    <location>
        <begin position="318"/>
        <end position="539"/>
    </location>
</feature>
<feature type="region of interest" description="Disordered" evidence="6">
    <location>
        <begin position="538"/>
        <end position="635"/>
    </location>
</feature>
<protein>
    <submittedName>
        <fullName evidence="8">ABC transporter</fullName>
    </submittedName>
</protein>
<dbReference type="SUPFAM" id="SSF52540">
    <property type="entry name" value="P-loop containing nucleoside triphosphate hydrolases"/>
    <property type="match status" value="2"/>
</dbReference>
<dbReference type="RefSeq" id="WP_129578825.1">
    <property type="nucleotide sequence ID" value="NZ_CP012672.1"/>
</dbReference>
<dbReference type="GO" id="GO:0016887">
    <property type="term" value="F:ATP hydrolysis activity"/>
    <property type="evidence" value="ECO:0007669"/>
    <property type="project" value="InterPro"/>
</dbReference>
<dbReference type="FunFam" id="3.40.50.300:FF:000011">
    <property type="entry name" value="Putative ABC transporter ATP-binding component"/>
    <property type="match status" value="1"/>
</dbReference>
<dbReference type="Pfam" id="PF12848">
    <property type="entry name" value="ABC_tran_Xtn"/>
    <property type="match status" value="1"/>
</dbReference>